<dbReference type="InterPro" id="IPR002898">
    <property type="entry name" value="MotA_ExbB_proton_chnl"/>
</dbReference>
<sequence>MKKRFSLLAMAGIALTSMQANAAVFAQAAQAADAAPAEESQSPIYVLKEFFVMGGPFWMTLPLICLILGLAFSIERMLYLNAADVNTTKLLSEIEDALNSGGIESAKDVARDRKGPVASIAYQALLRVGDGQPFDDVERSVVGYGGVEVGKLERNLSWIGLFIAIAPMLGFMGTVVGMVMAFQDIAKSGSVQAQDMAGNIQVALLTTLAGLVVAIVLQIFYNYLTAKIDSIVNKMEDASISIMDMLVRYRK</sequence>
<name>A0A410JPD6_ORNRH</name>
<evidence type="ECO:0000256" key="9">
    <source>
        <dbReference type="SAM" id="Phobius"/>
    </source>
</evidence>
<dbReference type="RefSeq" id="WP_014790453.1">
    <property type="nucleotide sequence ID" value="NZ_CP035107.1"/>
</dbReference>
<accession>A0A410JPD6</accession>
<keyword evidence="10" id="KW-0732">Signal</keyword>
<dbReference type="PANTHER" id="PTHR30625">
    <property type="entry name" value="PROTEIN TOLQ"/>
    <property type="match status" value="1"/>
</dbReference>
<organism evidence="12 13">
    <name type="scientific">Ornithobacterium rhinotracheale</name>
    <dbReference type="NCBI Taxonomy" id="28251"/>
    <lineage>
        <taxon>Bacteria</taxon>
        <taxon>Pseudomonadati</taxon>
        <taxon>Bacteroidota</taxon>
        <taxon>Flavobacteriia</taxon>
        <taxon>Flavobacteriales</taxon>
        <taxon>Weeksellaceae</taxon>
        <taxon>Ornithobacterium</taxon>
    </lineage>
</organism>
<evidence type="ECO:0000256" key="7">
    <source>
        <dbReference type="ARBA" id="ARBA00023136"/>
    </source>
</evidence>
<dbReference type="Pfam" id="PF01618">
    <property type="entry name" value="MotA_ExbB"/>
    <property type="match status" value="1"/>
</dbReference>
<dbReference type="GO" id="GO:0017038">
    <property type="term" value="P:protein import"/>
    <property type="evidence" value="ECO:0007669"/>
    <property type="project" value="TreeGrafter"/>
</dbReference>
<comment type="similarity">
    <text evidence="8">Belongs to the exbB/tolQ family.</text>
</comment>
<keyword evidence="5 8" id="KW-0653">Protein transport</keyword>
<evidence type="ECO:0000313" key="12">
    <source>
        <dbReference type="EMBL" id="QAR30043.1"/>
    </source>
</evidence>
<evidence type="ECO:0000256" key="4">
    <source>
        <dbReference type="ARBA" id="ARBA00022692"/>
    </source>
</evidence>
<protein>
    <submittedName>
        <fullName evidence="12">MotA/TolQ/ExbB proton channel family protein</fullName>
    </submittedName>
</protein>
<keyword evidence="7 9" id="KW-0472">Membrane</keyword>
<keyword evidence="3" id="KW-1003">Cell membrane</keyword>
<evidence type="ECO:0000256" key="6">
    <source>
        <dbReference type="ARBA" id="ARBA00022989"/>
    </source>
</evidence>
<feature type="transmembrane region" description="Helical" evidence="9">
    <location>
        <begin position="50"/>
        <end position="72"/>
    </location>
</feature>
<keyword evidence="4 9" id="KW-0812">Transmembrane</keyword>
<feature type="transmembrane region" description="Helical" evidence="9">
    <location>
        <begin position="202"/>
        <end position="224"/>
    </location>
</feature>
<evidence type="ECO:0000256" key="2">
    <source>
        <dbReference type="ARBA" id="ARBA00022448"/>
    </source>
</evidence>
<dbReference type="PANTHER" id="PTHR30625:SF15">
    <property type="entry name" value="BIOPOLYMER TRANSPORT PROTEIN EXBB"/>
    <property type="match status" value="1"/>
</dbReference>
<feature type="signal peptide" evidence="10">
    <location>
        <begin position="1"/>
        <end position="22"/>
    </location>
</feature>
<dbReference type="AlphaFoldDB" id="A0A410JPD6"/>
<dbReference type="GeneID" id="97257361"/>
<reference evidence="12 13" key="1">
    <citation type="submission" date="2019-01" db="EMBL/GenBank/DDBJ databases">
        <title>Whole Genome of Ornithobacterium rhinotracheale FARPER-174b.</title>
        <authorList>
            <person name="Tataje-Lavanda L.A."/>
            <person name="Montalvan A."/>
            <person name="Montesinos R."/>
            <person name="Zimic M."/>
            <person name="Fernandez-Sanchez M."/>
            <person name="Fernandez-Diaz M."/>
        </authorList>
    </citation>
    <scope>NUCLEOTIDE SEQUENCE [LARGE SCALE GENOMIC DNA]</scope>
    <source>
        <strain evidence="12 13">FARPER-174b</strain>
    </source>
</reference>
<dbReference type="EMBL" id="CP035107">
    <property type="protein sequence ID" value="QAR30043.1"/>
    <property type="molecule type" value="Genomic_DNA"/>
</dbReference>
<proteinExistence type="inferred from homology"/>
<dbReference type="Proteomes" id="UP000287701">
    <property type="component" value="Chromosome"/>
</dbReference>
<feature type="domain" description="MotA/TolQ/ExbB proton channel" evidence="11">
    <location>
        <begin position="115"/>
        <end position="236"/>
    </location>
</feature>
<dbReference type="GO" id="GO:0005886">
    <property type="term" value="C:plasma membrane"/>
    <property type="evidence" value="ECO:0007669"/>
    <property type="project" value="UniProtKB-SubCell"/>
</dbReference>
<evidence type="ECO:0000256" key="8">
    <source>
        <dbReference type="RuleBase" id="RU004057"/>
    </source>
</evidence>
<evidence type="ECO:0000256" key="1">
    <source>
        <dbReference type="ARBA" id="ARBA00004651"/>
    </source>
</evidence>
<evidence type="ECO:0000256" key="10">
    <source>
        <dbReference type="SAM" id="SignalP"/>
    </source>
</evidence>
<feature type="transmembrane region" description="Helical" evidence="9">
    <location>
        <begin position="158"/>
        <end position="182"/>
    </location>
</feature>
<dbReference type="OMA" id="RQIAWIQ"/>
<feature type="chain" id="PRO_5019146732" evidence="10">
    <location>
        <begin position="23"/>
        <end position="251"/>
    </location>
</feature>
<gene>
    <name evidence="12" type="ORF">EQP59_01055</name>
</gene>
<evidence type="ECO:0000259" key="11">
    <source>
        <dbReference type="Pfam" id="PF01618"/>
    </source>
</evidence>
<evidence type="ECO:0000256" key="3">
    <source>
        <dbReference type="ARBA" id="ARBA00022475"/>
    </source>
</evidence>
<evidence type="ECO:0000313" key="13">
    <source>
        <dbReference type="Proteomes" id="UP000287701"/>
    </source>
</evidence>
<dbReference type="OrthoDB" id="4045at2"/>
<keyword evidence="6 9" id="KW-1133">Transmembrane helix</keyword>
<dbReference type="InterPro" id="IPR050790">
    <property type="entry name" value="ExbB/TolQ_transport"/>
</dbReference>
<comment type="subcellular location">
    <subcellularLocation>
        <location evidence="1">Cell membrane</location>
        <topology evidence="1">Multi-pass membrane protein</topology>
    </subcellularLocation>
    <subcellularLocation>
        <location evidence="8">Membrane</location>
        <topology evidence="8">Multi-pass membrane protein</topology>
    </subcellularLocation>
</comment>
<keyword evidence="2 8" id="KW-0813">Transport</keyword>
<evidence type="ECO:0000256" key="5">
    <source>
        <dbReference type="ARBA" id="ARBA00022927"/>
    </source>
</evidence>